<proteinExistence type="predicted"/>
<evidence type="ECO:0000256" key="3">
    <source>
        <dbReference type="ARBA" id="ARBA00022989"/>
    </source>
</evidence>
<dbReference type="PANTHER" id="PTHR12714:SF9">
    <property type="entry name" value="PROTEIN-S-ISOPRENYLCYSTEINE O-METHYLTRANSFERASE"/>
    <property type="match status" value="1"/>
</dbReference>
<dbReference type="PANTHER" id="PTHR12714">
    <property type="entry name" value="PROTEIN-S ISOPRENYLCYSTEINE O-METHYLTRANSFERASE"/>
    <property type="match status" value="1"/>
</dbReference>
<dbReference type="Gene3D" id="1.20.120.1630">
    <property type="match status" value="1"/>
</dbReference>
<evidence type="ECO:0000313" key="7">
    <source>
        <dbReference type="Proteomes" id="UP000189739"/>
    </source>
</evidence>
<comment type="caution">
    <text evidence="6">The sequence shown here is derived from an EMBL/GenBank/DDBJ whole genome shotgun (WGS) entry which is preliminary data.</text>
</comment>
<feature type="transmembrane region" description="Helical" evidence="5">
    <location>
        <begin position="95"/>
        <end position="127"/>
    </location>
</feature>
<reference evidence="6 7" key="1">
    <citation type="submission" date="2016-07" db="EMBL/GenBank/DDBJ databases">
        <title>Genomic analysis of zinc-resistant bacterium Mucilaginibacter pedocola TBZ30.</title>
        <authorList>
            <person name="Huang J."/>
            <person name="Tang J."/>
        </authorList>
    </citation>
    <scope>NUCLEOTIDE SEQUENCE [LARGE SCALE GENOMIC DNA]</scope>
    <source>
        <strain evidence="6 7">TBZ30</strain>
    </source>
</reference>
<keyword evidence="7" id="KW-1185">Reference proteome</keyword>
<evidence type="ECO:0000256" key="4">
    <source>
        <dbReference type="ARBA" id="ARBA00023136"/>
    </source>
</evidence>
<feature type="transmembrane region" description="Helical" evidence="5">
    <location>
        <begin position="175"/>
        <end position="193"/>
    </location>
</feature>
<evidence type="ECO:0008006" key="8">
    <source>
        <dbReference type="Google" id="ProtNLM"/>
    </source>
</evidence>
<feature type="transmembrane region" description="Helical" evidence="5">
    <location>
        <begin position="55"/>
        <end position="74"/>
    </location>
</feature>
<evidence type="ECO:0000256" key="1">
    <source>
        <dbReference type="ARBA" id="ARBA00004127"/>
    </source>
</evidence>
<dbReference type="GO" id="GO:0012505">
    <property type="term" value="C:endomembrane system"/>
    <property type="evidence" value="ECO:0007669"/>
    <property type="project" value="UniProtKB-SubCell"/>
</dbReference>
<dbReference type="EMBL" id="MBTF01000036">
    <property type="protein sequence ID" value="OOQ57508.1"/>
    <property type="molecule type" value="Genomic_DNA"/>
</dbReference>
<gene>
    <name evidence="6" type="ORF">BC343_14790</name>
</gene>
<dbReference type="AlphaFoldDB" id="A0A1S9PA93"/>
<dbReference type="Proteomes" id="UP000189739">
    <property type="component" value="Unassembled WGS sequence"/>
</dbReference>
<dbReference type="GO" id="GO:0016740">
    <property type="term" value="F:transferase activity"/>
    <property type="evidence" value="ECO:0007669"/>
    <property type="project" value="UniProtKB-ARBA"/>
</dbReference>
<keyword evidence="2 5" id="KW-0812">Transmembrane</keyword>
<dbReference type="InterPro" id="IPR007318">
    <property type="entry name" value="Phopholipid_MeTrfase"/>
</dbReference>
<dbReference type="RefSeq" id="WP_162276945.1">
    <property type="nucleotide sequence ID" value="NZ_MBTF01000036.1"/>
</dbReference>
<evidence type="ECO:0000256" key="2">
    <source>
        <dbReference type="ARBA" id="ARBA00022692"/>
    </source>
</evidence>
<protein>
    <recommendedName>
        <fullName evidence="8">Isoprenylcysteine carboxyl methyltransferase</fullName>
    </recommendedName>
</protein>
<accession>A0A1S9PA93</accession>
<organism evidence="6 7">
    <name type="scientific">Mucilaginibacter pedocola</name>
    <dbReference type="NCBI Taxonomy" id="1792845"/>
    <lineage>
        <taxon>Bacteria</taxon>
        <taxon>Pseudomonadati</taxon>
        <taxon>Bacteroidota</taxon>
        <taxon>Sphingobacteriia</taxon>
        <taxon>Sphingobacteriales</taxon>
        <taxon>Sphingobacteriaceae</taxon>
        <taxon>Mucilaginibacter</taxon>
    </lineage>
</organism>
<dbReference type="Pfam" id="PF04191">
    <property type="entry name" value="PEMT"/>
    <property type="match status" value="1"/>
</dbReference>
<sequence length="212" mass="24375">MNVTYTSNTISKPAKRLKSRMKHKRLLILLSLPLFLFSSTWLPESSPLHEAMQWAGYFLIILGVAVRIYCSLYIGGRKDSDIITHGPFSVVRNPLYVGSFIAVIGIGLQTASLILVGVMILGFLLYYPYVVKAEEGYLEQKFGKKYRSYKAIVPRWVPNLSLWKSPEEIMIKPYFVFRTITDSFGFFLALPILETLHYMHQTGQLKTFLYLF</sequence>
<evidence type="ECO:0000256" key="5">
    <source>
        <dbReference type="SAM" id="Phobius"/>
    </source>
</evidence>
<keyword evidence="4 5" id="KW-0472">Membrane</keyword>
<comment type="subcellular location">
    <subcellularLocation>
        <location evidence="1">Endomembrane system</location>
        <topology evidence="1">Multi-pass membrane protein</topology>
    </subcellularLocation>
</comment>
<evidence type="ECO:0000313" key="6">
    <source>
        <dbReference type="EMBL" id="OOQ57508.1"/>
    </source>
</evidence>
<keyword evidence="3 5" id="KW-1133">Transmembrane helix</keyword>
<dbReference type="STRING" id="1792845.BC343_14790"/>
<name>A0A1S9PA93_9SPHI</name>